<protein>
    <submittedName>
        <fullName evidence="8">UPF0609 protein C4orf27 homolog</fullName>
    </submittedName>
</protein>
<accession>A0ABM1DQB6</accession>
<keyword evidence="4" id="KW-0158">Chromosome</keyword>
<dbReference type="GeneID" id="106805153"/>
<evidence type="ECO:0000256" key="5">
    <source>
        <dbReference type="ARBA" id="ARBA00023242"/>
    </source>
</evidence>
<sequence length="389" mass="43782">MKRVSVRKSLSSTLEFRFTQFLIRAARKPKGAVTLGKKFSTRHAVLADKNAKGPPRKKAKLDIDETQENASDSGITLVEKEKVTEAILSKFGVRMPDDFYQFWEFCSELDEKKPADAISSIGLTLVGPYDVQSGLFDVEKIDRESCLTHWRYYYDPPEFQTILKGDDTSGFHIGYFRDEPDALPVFAASNNAVHGCKISPEGENLFSAVKLYIGREKKTTKDKTHRANLERVEKALLDCASKHGIPLEANTKTMKSRSKRVVCKLFHCCGLVVPVDDNEVGYREVPETPGALKKMFARIEAAETDEERMTAFDPIQELMTLVQFANDECDYGMGIELGLHMFSCGSLYLHKTILKLLPMGYQFIGRELFGEIITAHLKNRRSGSELSAI</sequence>
<keyword evidence="7" id="KW-1185">Reference proteome</keyword>
<dbReference type="PANTHER" id="PTHR13386">
    <property type="entry name" value="HISTONE PARYLATION FACTOR 1"/>
    <property type="match status" value="1"/>
</dbReference>
<evidence type="ECO:0000313" key="8">
    <source>
        <dbReference type="RefSeq" id="XP_014662137.1"/>
    </source>
</evidence>
<feature type="region of interest" description="Disordered" evidence="6">
    <location>
        <begin position="46"/>
        <end position="67"/>
    </location>
</feature>
<name>A0ABM1DQB6_PRICU</name>
<reference evidence="8" key="1">
    <citation type="submission" date="2025-08" db="UniProtKB">
        <authorList>
            <consortium name="RefSeq"/>
        </authorList>
    </citation>
    <scope>IDENTIFICATION</scope>
</reference>
<organism evidence="7 8">
    <name type="scientific">Priapulus caudatus</name>
    <name type="common">Priapulid worm</name>
    <dbReference type="NCBI Taxonomy" id="37621"/>
    <lineage>
        <taxon>Eukaryota</taxon>
        <taxon>Metazoa</taxon>
        <taxon>Ecdysozoa</taxon>
        <taxon>Scalidophora</taxon>
        <taxon>Priapulida</taxon>
        <taxon>Priapulimorpha</taxon>
        <taxon>Priapulimorphida</taxon>
        <taxon>Priapulidae</taxon>
        <taxon>Priapulus</taxon>
    </lineage>
</organism>
<evidence type="ECO:0000256" key="1">
    <source>
        <dbReference type="ARBA" id="ARBA00004123"/>
    </source>
</evidence>
<evidence type="ECO:0000313" key="7">
    <source>
        <dbReference type="Proteomes" id="UP000695022"/>
    </source>
</evidence>
<evidence type="ECO:0000256" key="6">
    <source>
        <dbReference type="SAM" id="MobiDB-lite"/>
    </source>
</evidence>
<comment type="similarity">
    <text evidence="3">Belongs to the HPF1 family.</text>
</comment>
<evidence type="ECO:0000256" key="4">
    <source>
        <dbReference type="ARBA" id="ARBA00022454"/>
    </source>
</evidence>
<comment type="subcellular location">
    <subcellularLocation>
        <location evidence="2">Chromosome</location>
    </subcellularLocation>
    <subcellularLocation>
        <location evidence="1">Nucleus</location>
    </subcellularLocation>
</comment>
<evidence type="ECO:0000256" key="2">
    <source>
        <dbReference type="ARBA" id="ARBA00004286"/>
    </source>
</evidence>
<dbReference type="Proteomes" id="UP000695022">
    <property type="component" value="Unplaced"/>
</dbReference>
<gene>
    <name evidence="8" type="primary">LOC106805153</name>
</gene>
<proteinExistence type="inferred from homology"/>
<dbReference type="Pfam" id="PF10228">
    <property type="entry name" value="HPF1"/>
    <property type="match status" value="1"/>
</dbReference>
<dbReference type="PANTHER" id="PTHR13386:SF1">
    <property type="entry name" value="HISTONE PARYLATION FACTOR 1"/>
    <property type="match status" value="1"/>
</dbReference>
<dbReference type="InterPro" id="IPR019361">
    <property type="entry name" value="HPF1"/>
</dbReference>
<evidence type="ECO:0000256" key="3">
    <source>
        <dbReference type="ARBA" id="ARBA00010803"/>
    </source>
</evidence>
<keyword evidence="5" id="KW-0539">Nucleus</keyword>
<dbReference type="RefSeq" id="XP_014662137.1">
    <property type="nucleotide sequence ID" value="XM_014806651.1"/>
</dbReference>